<evidence type="ECO:0000313" key="2">
    <source>
        <dbReference type="Proteomes" id="UP000054359"/>
    </source>
</evidence>
<protein>
    <submittedName>
        <fullName evidence="1">Uncharacterized protein</fullName>
    </submittedName>
</protein>
<organism evidence="1 2">
    <name type="scientific">Stegodyphus mimosarum</name>
    <name type="common">African social velvet spider</name>
    <dbReference type="NCBI Taxonomy" id="407821"/>
    <lineage>
        <taxon>Eukaryota</taxon>
        <taxon>Metazoa</taxon>
        <taxon>Ecdysozoa</taxon>
        <taxon>Arthropoda</taxon>
        <taxon>Chelicerata</taxon>
        <taxon>Arachnida</taxon>
        <taxon>Araneae</taxon>
        <taxon>Araneomorphae</taxon>
        <taxon>Entelegynae</taxon>
        <taxon>Eresoidea</taxon>
        <taxon>Eresidae</taxon>
        <taxon>Stegodyphus</taxon>
    </lineage>
</organism>
<accession>A0A087UQV2</accession>
<sequence length="67" mass="7548">MQTNGQITNLLLDVTTPEKIDTFCRHMSGLAKCISDNEHYLTVAENADYLKKTRAVKDFYINVCPPG</sequence>
<reference evidence="1 2" key="1">
    <citation type="submission" date="2013-11" db="EMBL/GenBank/DDBJ databases">
        <title>Genome sequencing of Stegodyphus mimosarum.</title>
        <authorList>
            <person name="Bechsgaard J."/>
        </authorList>
    </citation>
    <scope>NUCLEOTIDE SEQUENCE [LARGE SCALE GENOMIC DNA]</scope>
</reference>
<proteinExistence type="predicted"/>
<dbReference type="Proteomes" id="UP000054359">
    <property type="component" value="Unassembled WGS sequence"/>
</dbReference>
<dbReference type="EMBL" id="KK121105">
    <property type="protein sequence ID" value="KFM79741.1"/>
    <property type="molecule type" value="Genomic_DNA"/>
</dbReference>
<dbReference type="AlphaFoldDB" id="A0A087UQV2"/>
<name>A0A087UQV2_STEMI</name>
<keyword evidence="2" id="KW-1185">Reference proteome</keyword>
<gene>
    <name evidence="1" type="ORF">X975_14834</name>
</gene>
<evidence type="ECO:0000313" key="1">
    <source>
        <dbReference type="EMBL" id="KFM79741.1"/>
    </source>
</evidence>
<feature type="non-terminal residue" evidence="1">
    <location>
        <position position="67"/>
    </location>
</feature>
<dbReference type="OrthoDB" id="6419880at2759"/>